<dbReference type="EMBL" id="CAJVPY010013981">
    <property type="protein sequence ID" value="CAG8743934.1"/>
    <property type="molecule type" value="Genomic_DNA"/>
</dbReference>
<dbReference type="InterPro" id="IPR014030">
    <property type="entry name" value="Ketoacyl_synth_N"/>
</dbReference>
<dbReference type="GO" id="GO:0004312">
    <property type="term" value="F:fatty acid synthase activity"/>
    <property type="evidence" value="ECO:0007669"/>
    <property type="project" value="TreeGrafter"/>
</dbReference>
<dbReference type="PROSITE" id="PS50075">
    <property type="entry name" value="CARRIER"/>
    <property type="match status" value="2"/>
</dbReference>
<evidence type="ECO:0000256" key="2">
    <source>
        <dbReference type="ARBA" id="ARBA00022553"/>
    </source>
</evidence>
<dbReference type="PROSITE" id="PS00455">
    <property type="entry name" value="AMP_BINDING"/>
    <property type="match status" value="1"/>
</dbReference>
<evidence type="ECO:0000259" key="5">
    <source>
        <dbReference type="PROSITE" id="PS50075"/>
    </source>
</evidence>
<dbReference type="OrthoDB" id="329835at2759"/>
<dbReference type="Proteomes" id="UP000789405">
    <property type="component" value="Unassembled WGS sequence"/>
</dbReference>
<dbReference type="PROSITE" id="PS00606">
    <property type="entry name" value="KS3_1"/>
    <property type="match status" value="1"/>
</dbReference>
<evidence type="ECO:0000256" key="4">
    <source>
        <dbReference type="SAM" id="Phobius"/>
    </source>
</evidence>
<gene>
    <name evidence="7" type="ORF">DERYTH_LOCUS16256</name>
</gene>
<dbReference type="Pfam" id="PF02801">
    <property type="entry name" value="Ketoacyl-synt_C"/>
    <property type="match status" value="1"/>
</dbReference>
<evidence type="ECO:0000256" key="1">
    <source>
        <dbReference type="ARBA" id="ARBA00022450"/>
    </source>
</evidence>
<dbReference type="GO" id="GO:0004315">
    <property type="term" value="F:3-oxoacyl-[acyl-carrier-protein] synthase activity"/>
    <property type="evidence" value="ECO:0007669"/>
    <property type="project" value="InterPro"/>
</dbReference>
<dbReference type="SMART" id="SM00825">
    <property type="entry name" value="PKS_KS"/>
    <property type="match status" value="1"/>
</dbReference>
<dbReference type="SMART" id="SM00823">
    <property type="entry name" value="PKS_PP"/>
    <property type="match status" value="2"/>
</dbReference>
<feature type="domain" description="Ketosynthase family 3 (KS3)" evidence="6">
    <location>
        <begin position="514"/>
        <end position="937"/>
    </location>
</feature>
<feature type="non-terminal residue" evidence="7">
    <location>
        <position position="1"/>
    </location>
</feature>
<dbReference type="InterPro" id="IPR045851">
    <property type="entry name" value="AMP-bd_C_sf"/>
</dbReference>
<evidence type="ECO:0000259" key="6">
    <source>
        <dbReference type="PROSITE" id="PS52004"/>
    </source>
</evidence>
<sequence>ERKNYIIKDSEVSYFITDEECNDWIENFSGKLIKSNTTDITNQSDDIVESVCCGENLCYVMYTSGSTGKPKGVLIEHKNVTSLLMDPKYDHFRYKDRGLRVLQVLSMAFDASLLGWAMAITNGSTICFAKNPKLLVGDYLLDVIKCNEIEAMAVVPTILSTISPDKCSQTFQYLEVGGEVLPNNLAYLWKNRLKNFFNSYGPTEVGVMATDYDIIPENSLVAFGSAVGTPRDHTSIYICDPITQELLSDKGEILIGGAGLARGYLKREDMTKERFIFHPILQKRLYRTGDQGCILEDGKIVYLGRLDRQVKLRGFRIELSEVEAIILSKCPEICRVSVQVNEEKESLVAFVIPKDIDHKAIRNKLSKAMAKFQVPDIIPVANLPCTHNGKTDHDKVKSNMPELLKKVVVSKVSRSQHKNSKDSLVSHLQVLWQEVLALDEKPDINTNFFDLGGHSLLLLKLQKKIQCQIPSVDLVDLFQNPTIKAMANFLMPTDQSLDLNNSIITLNNNQVITASEIAVIGMVGCFPGADSVDELWKMIKTGQHGIYTFTNKELDEMNAKNRNDPYYVPKCGVLSNIDKFDAEFFKISHQEAVSMDPQQRLLLEKSVQALDEAGINPQHEKGGIGVFVAIENSTYKNYSCNNENDPAKDYSDDFNNSSGSAATRIAYHLNLKGPAFSLNSGCSSSLTALKTAWNSIQFGDCNVAVVGSASIRLPQSGYVAQPGLIRSANGICRPFDHNSDGTILGNSVSVIVLKRLSDAISDQNPISAIIKSIELNNDGNNKIGYTAPSVDGQYEVIKKAIQSANILPAEISFIEAHGTATKLGDPIEIKALTKVFTELSSTTKKQCAISSVKSNIGHCNIAAGFAGLIKTIKALEDRVIPPMAKGHFEKINPLINISSSPFYIASELQKFNETETMYAGVSSLGIGGTNGHCILAEYKKENFDFKDKMNTENIRVILPFSAKSISSLNNIKKEFKNYFKGYDLTSCNLYNLCNIARTLQIGRTQYEFRSMITATSISDAINQLEQTKSTVHVTSPKENIIFVVPGQGSHSISIHRHIYKSSILYQEKFKKCANILQQYDSTIPDLTSYLEKDIYDIKYDPLLIFVSSYISAEILRSVFNVQISGIVGHSLGQYVAATLAGVFSLEIALRIVLKRTQIMHKMEKGSMLATNLDRKLVDNFIKTGKISLAAINEQKQCIFSGRSNDIEELAIILETQDYDVKILNGAYGFHSHLTDSILDEFEIEISSLLDKAFQQNTSAIIPFISNTSGKWVNVEDAYTTKFWREHLRKTVQFEAGIKTINSTFSNPIFVNVGIGTVTSKLVQRILSNKITIINSFDSDKTSFEEIIGNCWSNGIEINWLNYYKHICPLMAKTRLIQLPGYSFNHTCSYWVQQDYQKPLALLKANTDSFASNEIDQQPLIKCNNSFTIESRVILCFKNTLGLKNIDINSNFFDCGGNSLLAISLISLLNKEFNIGLLSPNILLNSPTPFDLTNHIKAILSTNILPTINNGFNMSTSITKLYQGSKAFKPIYMIHPVGGSCIIYKDIINSLGNITVYGFEYPGLQDSTALEYHSIQDLSEIYVKDLLKNNPTGPYTLLGSSFGGIVAYEMGCKLIKQRKSVNLIMVDTPAGQDLPKSIPPSVAKILHYIYSKKYNLDELIEMDGDDEKALRIVIEKVSTLKQESSVITSMMLKRNVDIFNFNVKAMRAYQLSRSERPIPIIYFKAKIRRKGIDPEFPEKSWIKIQEINGGKFDCIELD</sequence>
<reference evidence="7" key="1">
    <citation type="submission" date="2021-06" db="EMBL/GenBank/DDBJ databases">
        <authorList>
            <person name="Kallberg Y."/>
            <person name="Tangrot J."/>
            <person name="Rosling A."/>
        </authorList>
    </citation>
    <scope>NUCLEOTIDE SEQUENCE</scope>
    <source>
        <strain evidence="7">MA453B</strain>
    </source>
</reference>
<keyword evidence="3" id="KW-0808">Transferase</keyword>
<evidence type="ECO:0000256" key="3">
    <source>
        <dbReference type="ARBA" id="ARBA00022679"/>
    </source>
</evidence>
<dbReference type="Gene3D" id="3.40.50.12780">
    <property type="entry name" value="N-terminal domain of ligase-like"/>
    <property type="match status" value="1"/>
</dbReference>
<dbReference type="SUPFAM" id="SSF56801">
    <property type="entry name" value="Acetyl-CoA synthetase-like"/>
    <property type="match status" value="1"/>
</dbReference>
<dbReference type="Pfam" id="PF16197">
    <property type="entry name" value="KAsynt_C_assoc"/>
    <property type="match status" value="1"/>
</dbReference>
<feature type="non-terminal residue" evidence="7">
    <location>
        <position position="1757"/>
    </location>
</feature>
<keyword evidence="4" id="KW-1133">Transmembrane helix</keyword>
<dbReference type="PANTHER" id="PTHR43775:SF51">
    <property type="entry name" value="INACTIVE PHENOLPHTHIOCEROL SYNTHESIS POLYKETIDE SYNTHASE TYPE I PKS1-RELATED"/>
    <property type="match status" value="1"/>
</dbReference>
<dbReference type="InterPro" id="IPR001227">
    <property type="entry name" value="Ac_transferase_dom_sf"/>
</dbReference>
<dbReference type="InterPro" id="IPR020845">
    <property type="entry name" value="AMP-binding_CS"/>
</dbReference>
<evidence type="ECO:0000313" key="7">
    <source>
        <dbReference type="EMBL" id="CAG8743934.1"/>
    </source>
</evidence>
<name>A0A9N9IQ15_9GLOM</name>
<dbReference type="InterPro" id="IPR001031">
    <property type="entry name" value="Thioesterase"/>
</dbReference>
<dbReference type="InterPro" id="IPR032821">
    <property type="entry name" value="PKS_assoc"/>
</dbReference>
<dbReference type="Gene3D" id="3.30.300.30">
    <property type="match status" value="1"/>
</dbReference>
<dbReference type="SUPFAM" id="SSF52151">
    <property type="entry name" value="FabD/lysophospholipase-like"/>
    <property type="match status" value="1"/>
</dbReference>
<dbReference type="CDD" id="cd00833">
    <property type="entry name" value="PKS"/>
    <property type="match status" value="1"/>
</dbReference>
<dbReference type="Pfam" id="PF00501">
    <property type="entry name" value="AMP-binding"/>
    <property type="match status" value="1"/>
</dbReference>
<dbReference type="InterPro" id="IPR018201">
    <property type="entry name" value="Ketoacyl_synth_AS"/>
</dbReference>
<dbReference type="Pfam" id="PF00698">
    <property type="entry name" value="Acyl_transf_1"/>
    <property type="match status" value="1"/>
</dbReference>
<protein>
    <submittedName>
        <fullName evidence="7">20561_t:CDS:1</fullName>
    </submittedName>
</protein>
<dbReference type="Pfam" id="PF00975">
    <property type="entry name" value="Thioesterase"/>
    <property type="match status" value="1"/>
</dbReference>
<keyword evidence="4" id="KW-0812">Transmembrane</keyword>
<feature type="domain" description="Carrier" evidence="5">
    <location>
        <begin position="1423"/>
        <end position="1499"/>
    </location>
</feature>
<dbReference type="InterPro" id="IPR016035">
    <property type="entry name" value="Acyl_Trfase/lysoPLipase"/>
</dbReference>
<comment type="caution">
    <text evidence="7">The sequence shown here is derived from an EMBL/GenBank/DDBJ whole genome shotgun (WGS) entry which is preliminary data.</text>
</comment>
<dbReference type="Pfam" id="PF00550">
    <property type="entry name" value="PP-binding"/>
    <property type="match status" value="2"/>
</dbReference>
<dbReference type="InterPro" id="IPR020615">
    <property type="entry name" value="Thiolase_acyl_enz_int_AS"/>
</dbReference>
<keyword evidence="4" id="KW-0472">Membrane</keyword>
<dbReference type="InterPro" id="IPR000873">
    <property type="entry name" value="AMP-dep_synth/lig_dom"/>
</dbReference>
<evidence type="ECO:0000313" key="8">
    <source>
        <dbReference type="Proteomes" id="UP000789405"/>
    </source>
</evidence>
<feature type="domain" description="Carrier" evidence="5">
    <location>
        <begin position="419"/>
        <end position="494"/>
    </location>
</feature>
<organism evidence="7 8">
    <name type="scientific">Dentiscutata erythropus</name>
    <dbReference type="NCBI Taxonomy" id="1348616"/>
    <lineage>
        <taxon>Eukaryota</taxon>
        <taxon>Fungi</taxon>
        <taxon>Fungi incertae sedis</taxon>
        <taxon>Mucoromycota</taxon>
        <taxon>Glomeromycotina</taxon>
        <taxon>Glomeromycetes</taxon>
        <taxon>Diversisporales</taxon>
        <taxon>Gigasporaceae</taxon>
        <taxon>Dentiscutata</taxon>
    </lineage>
</organism>
<dbReference type="InterPro" id="IPR009081">
    <property type="entry name" value="PP-bd_ACP"/>
</dbReference>
<proteinExistence type="predicted"/>
<dbReference type="PROSITE" id="PS00098">
    <property type="entry name" value="THIOLASE_1"/>
    <property type="match status" value="1"/>
</dbReference>
<dbReference type="InterPro" id="IPR020806">
    <property type="entry name" value="PKS_PP-bd"/>
</dbReference>
<keyword evidence="8" id="KW-1185">Reference proteome</keyword>
<keyword evidence="1" id="KW-0596">Phosphopantetheine</keyword>
<dbReference type="InterPro" id="IPR050091">
    <property type="entry name" value="PKS_NRPS_Biosynth_Enz"/>
</dbReference>
<dbReference type="Gene3D" id="1.10.1200.10">
    <property type="entry name" value="ACP-like"/>
    <property type="match status" value="2"/>
</dbReference>
<dbReference type="InterPro" id="IPR042099">
    <property type="entry name" value="ANL_N_sf"/>
</dbReference>
<dbReference type="SUPFAM" id="SSF47336">
    <property type="entry name" value="ACP-like"/>
    <property type="match status" value="2"/>
</dbReference>
<dbReference type="InterPro" id="IPR020841">
    <property type="entry name" value="PKS_Beta-ketoAc_synthase_dom"/>
</dbReference>
<dbReference type="InterPro" id="IPR014043">
    <property type="entry name" value="Acyl_transferase_dom"/>
</dbReference>
<dbReference type="Gene3D" id="3.40.50.1820">
    <property type="entry name" value="alpha/beta hydrolase"/>
    <property type="match status" value="1"/>
</dbReference>
<dbReference type="Gene3D" id="3.30.70.250">
    <property type="entry name" value="Malonyl-CoA ACP transacylase, ACP-binding"/>
    <property type="match status" value="1"/>
</dbReference>
<keyword evidence="2" id="KW-0597">Phosphoprotein</keyword>
<dbReference type="GO" id="GO:0006633">
    <property type="term" value="P:fatty acid biosynthetic process"/>
    <property type="evidence" value="ECO:0007669"/>
    <property type="project" value="InterPro"/>
</dbReference>
<dbReference type="Gene3D" id="3.40.366.10">
    <property type="entry name" value="Malonyl-Coenzyme A Acyl Carrier Protein, domain 2"/>
    <property type="match status" value="1"/>
</dbReference>
<accession>A0A9N9IQ15</accession>
<dbReference type="GO" id="GO:0031177">
    <property type="term" value="F:phosphopantetheine binding"/>
    <property type="evidence" value="ECO:0007669"/>
    <property type="project" value="InterPro"/>
</dbReference>
<dbReference type="SUPFAM" id="SSF53474">
    <property type="entry name" value="alpha/beta-Hydrolases"/>
    <property type="match status" value="1"/>
</dbReference>
<feature type="transmembrane region" description="Helical" evidence="4">
    <location>
        <begin position="101"/>
        <end position="120"/>
    </location>
</feature>
<dbReference type="InterPro" id="IPR036736">
    <property type="entry name" value="ACP-like_sf"/>
</dbReference>
<dbReference type="Gene3D" id="3.30.70.3290">
    <property type="match status" value="1"/>
</dbReference>
<dbReference type="InterPro" id="IPR014031">
    <property type="entry name" value="Ketoacyl_synth_C"/>
</dbReference>
<dbReference type="PANTHER" id="PTHR43775">
    <property type="entry name" value="FATTY ACID SYNTHASE"/>
    <property type="match status" value="1"/>
</dbReference>
<dbReference type="SUPFAM" id="SSF53901">
    <property type="entry name" value="Thiolase-like"/>
    <property type="match status" value="1"/>
</dbReference>
<dbReference type="InterPro" id="IPR029058">
    <property type="entry name" value="AB_hydrolase_fold"/>
</dbReference>
<dbReference type="Gene3D" id="3.40.47.10">
    <property type="match status" value="1"/>
</dbReference>
<dbReference type="PROSITE" id="PS52004">
    <property type="entry name" value="KS3_2"/>
    <property type="match status" value="1"/>
</dbReference>
<dbReference type="InterPro" id="IPR016039">
    <property type="entry name" value="Thiolase-like"/>
</dbReference>
<dbReference type="Pfam" id="PF00109">
    <property type="entry name" value="ketoacyl-synt"/>
    <property type="match status" value="1"/>
</dbReference>
<dbReference type="SMART" id="SM00827">
    <property type="entry name" value="PKS_AT"/>
    <property type="match status" value="1"/>
</dbReference>